<evidence type="ECO:0000313" key="1">
    <source>
        <dbReference type="EMBL" id="UTN90315.1"/>
    </source>
</evidence>
<evidence type="ECO:0000313" key="2">
    <source>
        <dbReference type="Proteomes" id="UP001058039"/>
    </source>
</evidence>
<organism evidence="1 2">
    <name type="scientific">Klebsiella phage vB_KpnS_Uniso31</name>
    <dbReference type="NCBI Taxonomy" id="2951200"/>
    <lineage>
        <taxon>Viruses</taxon>
        <taxon>Duplodnaviria</taxon>
        <taxon>Heunggongvirae</taxon>
        <taxon>Uroviricota</taxon>
        <taxon>Caudoviricetes</taxon>
        <taxon>Demerecviridae</taxon>
        <taxon>Sugarlandvirus</taxon>
        <taxon>Sugarlandvirus Uniso31</taxon>
    </lineage>
</organism>
<sequence length="47" mass="5196">MPAPLNQEVHPGLWVFAVHHAALMFGGTWETTCYSPHRPGFPAIHDA</sequence>
<dbReference type="EMBL" id="ON637170">
    <property type="protein sequence ID" value="UTN90315.1"/>
    <property type="molecule type" value="Genomic_DNA"/>
</dbReference>
<keyword evidence="2" id="KW-1185">Reference proteome</keyword>
<protein>
    <submittedName>
        <fullName evidence="1">Uncharacterized protein</fullName>
    </submittedName>
</protein>
<reference evidence="1" key="1">
    <citation type="journal article" date="2022" name="Pharmaceutics">
        <title>Isolation and Molecular Characterization of a Novel Lytic Bacteriophage That Inactivates MDR Klebsiella pneumoniae Strains.</title>
        <authorList>
            <person name="Balcao V.M."/>
            <person name="Moreli F.C."/>
            <person name="Silva E.C."/>
            <person name="Belline B.G."/>
            <person name="Martins L.F."/>
            <person name="Rossi F.P.N."/>
            <person name="Pereira C."/>
            <person name="Vila M.M.D.C."/>
            <person name="da Silva A.M."/>
        </authorList>
    </citation>
    <scope>NUCLEOTIDE SEQUENCE</scope>
</reference>
<dbReference type="Proteomes" id="UP001058039">
    <property type="component" value="Segment"/>
</dbReference>
<accession>A0A9E7NGK8</accession>
<name>A0A9E7NGK8_9CAUD</name>
<proteinExistence type="predicted"/>